<keyword evidence="9 11" id="KW-0413">Isomerase</keyword>
<dbReference type="GO" id="GO:0004452">
    <property type="term" value="F:isopentenyl-diphosphate delta-isomerase activity"/>
    <property type="evidence" value="ECO:0007669"/>
    <property type="project" value="UniProtKB-EC"/>
</dbReference>
<evidence type="ECO:0000256" key="7">
    <source>
        <dbReference type="ARBA" id="ARBA00022857"/>
    </source>
</evidence>
<accession>A0ABW9F8D1</accession>
<dbReference type="SUPFAM" id="SSF51395">
    <property type="entry name" value="FMN-linked oxidoreductases"/>
    <property type="match status" value="1"/>
</dbReference>
<dbReference type="RefSeq" id="WP_408104480.1">
    <property type="nucleotide sequence ID" value="NZ_JBFNFH010000022.1"/>
</dbReference>
<evidence type="ECO:0000256" key="9">
    <source>
        <dbReference type="ARBA" id="ARBA00023235"/>
    </source>
</evidence>
<comment type="catalytic activity">
    <reaction evidence="11">
        <text>isopentenyl diphosphate = dimethylallyl diphosphate</text>
        <dbReference type="Rhea" id="RHEA:23284"/>
        <dbReference type="ChEBI" id="CHEBI:57623"/>
        <dbReference type="ChEBI" id="CHEBI:128769"/>
        <dbReference type="EC" id="5.3.3.2"/>
    </reaction>
</comment>
<dbReference type="EC" id="5.3.3.2" evidence="11"/>
<name>A0ABW9F8D1_9FIRM</name>
<dbReference type="Proteomes" id="UP001629536">
    <property type="component" value="Unassembled WGS sequence"/>
</dbReference>
<organism evidence="13 14">
    <name type="scientific">Helcococcus bovis</name>
    <dbReference type="NCBI Taxonomy" id="3153252"/>
    <lineage>
        <taxon>Bacteria</taxon>
        <taxon>Bacillati</taxon>
        <taxon>Bacillota</taxon>
        <taxon>Tissierellia</taxon>
        <taxon>Tissierellales</taxon>
        <taxon>Peptoniphilaceae</taxon>
        <taxon>Helcococcus</taxon>
    </lineage>
</organism>
<keyword evidence="7 11" id="KW-0521">NADP</keyword>
<feature type="binding site" evidence="11">
    <location>
        <begin position="60"/>
        <end position="62"/>
    </location>
    <ligand>
        <name>FMN</name>
        <dbReference type="ChEBI" id="CHEBI:58210"/>
    </ligand>
</feature>
<dbReference type="Gene3D" id="3.20.20.70">
    <property type="entry name" value="Aldolase class I"/>
    <property type="match status" value="1"/>
</dbReference>
<comment type="function">
    <text evidence="11">Involved in the biosynthesis of isoprenoids. Catalyzes the 1,3-allylic rearrangement of the homoallylic substrate isopentenyl (IPP) to its allylic isomer, dimethylallyl diphosphate (DMAPP).</text>
</comment>
<comment type="cofactor">
    <cofactor evidence="1 11">
        <name>FMN</name>
        <dbReference type="ChEBI" id="CHEBI:58210"/>
    </cofactor>
</comment>
<keyword evidence="4 11" id="KW-0288">FMN</keyword>
<feature type="binding site" evidence="11">
    <location>
        <position position="119"/>
    </location>
    <ligand>
        <name>FMN</name>
        <dbReference type="ChEBI" id="CHEBI:58210"/>
    </ligand>
</feature>
<keyword evidence="5 11" id="KW-0479">Metal-binding</keyword>
<keyword evidence="14" id="KW-1185">Reference proteome</keyword>
<dbReference type="PANTHER" id="PTHR43665">
    <property type="entry name" value="ISOPENTENYL-DIPHOSPHATE DELTA-ISOMERASE"/>
    <property type="match status" value="1"/>
</dbReference>
<gene>
    <name evidence="11 13" type="primary">fni</name>
    <name evidence="13" type="ORF">ABGF40_07770</name>
</gene>
<evidence type="ECO:0000256" key="1">
    <source>
        <dbReference type="ARBA" id="ARBA00001917"/>
    </source>
</evidence>
<dbReference type="PANTHER" id="PTHR43665:SF1">
    <property type="entry name" value="ISOPENTENYL-DIPHOSPHATE DELTA-ISOMERASE"/>
    <property type="match status" value="1"/>
</dbReference>
<evidence type="ECO:0000256" key="10">
    <source>
        <dbReference type="ARBA" id="ARBA00025810"/>
    </source>
</evidence>
<comment type="cofactor">
    <cofactor evidence="11">
        <name>NADPH</name>
        <dbReference type="ChEBI" id="CHEBI:57783"/>
    </cofactor>
</comment>
<evidence type="ECO:0000313" key="14">
    <source>
        <dbReference type="Proteomes" id="UP001629536"/>
    </source>
</evidence>
<proteinExistence type="inferred from homology"/>
<feature type="binding site" evidence="11">
    <location>
        <position position="149"/>
    </location>
    <ligand>
        <name>substrate</name>
    </ligand>
</feature>
<evidence type="ECO:0000256" key="3">
    <source>
        <dbReference type="ARBA" id="ARBA00022630"/>
    </source>
</evidence>
<feature type="binding site" evidence="11">
    <location>
        <position position="150"/>
    </location>
    <ligand>
        <name>Mg(2+)</name>
        <dbReference type="ChEBI" id="CHEBI:18420"/>
    </ligand>
</feature>
<dbReference type="InterPro" id="IPR013785">
    <property type="entry name" value="Aldolase_TIM"/>
</dbReference>
<sequence length="349" mass="38948">MNRKDEHLKLALDFHKEKRLSDFDNIDFVHNVFPEINMNDVDITTNIAGYDLNHPFHINGMTGGSELTKKYNQMLAILARETKTFMGVGSLSIALKDESTHDSFKIARRENPNGIIFANLGADKTLEDAKKACEIIDADGIQIHVNVCQEIVMPEGERQFSGWLDNISKIVDGLGLPVLVKEVGFGMSKPAIKSLKEIGVTTIDVSGKGGTNFAKIENSRRTNDKYNFLENYGNSTVVSLLEAQEYINNIDIIASGGIRNSMDIVKSLSLGAKSVAMAGRFLSLVNELGMEEAIEEVNNWKYQIKSIMTLLGAKNISELQKTDIIIRNEVREWAELRNIDVKKLANRKK</sequence>
<feature type="binding site" evidence="11">
    <location>
        <position position="211"/>
    </location>
    <ligand>
        <name>FMN</name>
        <dbReference type="ChEBI" id="CHEBI:58210"/>
    </ligand>
</feature>
<evidence type="ECO:0000256" key="8">
    <source>
        <dbReference type="ARBA" id="ARBA00023229"/>
    </source>
</evidence>
<evidence type="ECO:0000256" key="2">
    <source>
        <dbReference type="ARBA" id="ARBA00022490"/>
    </source>
</evidence>
<evidence type="ECO:0000259" key="12">
    <source>
        <dbReference type="Pfam" id="PF01070"/>
    </source>
</evidence>
<dbReference type="InterPro" id="IPR011179">
    <property type="entry name" value="IPdP_isomerase"/>
</dbReference>
<dbReference type="InterPro" id="IPR000262">
    <property type="entry name" value="FMN-dep_DH"/>
</dbReference>
<feature type="binding site" evidence="11">
    <location>
        <begin position="3"/>
        <end position="4"/>
    </location>
    <ligand>
        <name>substrate</name>
    </ligand>
</feature>
<evidence type="ECO:0000256" key="4">
    <source>
        <dbReference type="ARBA" id="ARBA00022643"/>
    </source>
</evidence>
<protein>
    <recommendedName>
        <fullName evidence="11">Isopentenyl-diphosphate delta-isomerase</fullName>
        <shortName evidence="11">IPP isomerase</shortName>
        <ecNumber evidence="11">5.3.3.2</ecNumber>
    </recommendedName>
    <alternativeName>
        <fullName evidence="11">Isopentenyl diphosphate:dimethylallyl diphosphate isomerase</fullName>
    </alternativeName>
    <alternativeName>
        <fullName evidence="11">Isopentenyl pyrophosphate isomerase</fullName>
    </alternativeName>
    <alternativeName>
        <fullName evidence="11">Type 2 isopentenyl diphosphate isomerase</fullName>
        <shortName evidence="11">IDI-2</shortName>
    </alternativeName>
</protein>
<feature type="binding site" evidence="11">
    <location>
        <begin position="257"/>
        <end position="259"/>
    </location>
    <ligand>
        <name>FMN</name>
        <dbReference type="ChEBI" id="CHEBI:58210"/>
    </ligand>
</feature>
<feature type="domain" description="FMN-dependent dehydrogenase" evidence="12">
    <location>
        <begin position="165"/>
        <end position="323"/>
    </location>
</feature>
<dbReference type="CDD" id="cd02811">
    <property type="entry name" value="IDI-2_FMN"/>
    <property type="match status" value="1"/>
</dbReference>
<evidence type="ECO:0000256" key="6">
    <source>
        <dbReference type="ARBA" id="ARBA00022842"/>
    </source>
</evidence>
<keyword evidence="3 11" id="KW-0285">Flavoprotein</keyword>
<feature type="binding site" evidence="11">
    <location>
        <position position="90"/>
    </location>
    <ligand>
        <name>FMN</name>
        <dbReference type="ChEBI" id="CHEBI:58210"/>
    </ligand>
</feature>
<reference evidence="13 14" key="1">
    <citation type="journal article" date="2024" name="Front. Microbiol.">
        <title>Pangenomic and biochemical analyses of Helcococcus ovis reveal widespread tetracycline resistance and a novel bacterial species, Helcococcus bovis.</title>
        <authorList>
            <person name="Cunha F."/>
            <person name="Zhai Y."/>
            <person name="Casaro S."/>
            <person name="Jones K.L."/>
            <person name="Hernandez M."/>
            <person name="Bisinotto R.S."/>
            <person name="Kariyawasam S."/>
            <person name="Brown M.B."/>
            <person name="Phillips A."/>
            <person name="Jeong K.C."/>
            <person name="Galvao K.N."/>
        </authorList>
    </citation>
    <scope>NUCLEOTIDE SEQUENCE [LARGE SCALE GENOMIC DNA]</scope>
    <source>
        <strain evidence="13 14">KG197</strain>
    </source>
</reference>
<keyword evidence="2 11" id="KW-0963">Cytoplasm</keyword>
<dbReference type="EMBL" id="JBFNFH010000022">
    <property type="protein sequence ID" value="MFM1525554.1"/>
    <property type="molecule type" value="Genomic_DNA"/>
</dbReference>
<evidence type="ECO:0000313" key="13">
    <source>
        <dbReference type="EMBL" id="MFM1525554.1"/>
    </source>
</evidence>
<evidence type="ECO:0000256" key="5">
    <source>
        <dbReference type="ARBA" id="ARBA00022723"/>
    </source>
</evidence>
<dbReference type="PIRSF" id="PIRSF003314">
    <property type="entry name" value="IPP_isomerase"/>
    <property type="match status" value="1"/>
</dbReference>
<feature type="binding site" evidence="11">
    <location>
        <begin position="278"/>
        <end position="279"/>
    </location>
    <ligand>
        <name>FMN</name>
        <dbReference type="ChEBI" id="CHEBI:58210"/>
    </ligand>
</feature>
<comment type="subcellular location">
    <subcellularLocation>
        <location evidence="11">Cytoplasm</location>
    </subcellularLocation>
</comment>
<keyword evidence="6 11" id="KW-0460">Magnesium</keyword>
<evidence type="ECO:0000256" key="11">
    <source>
        <dbReference type="HAMAP-Rule" id="MF_00354"/>
    </source>
</evidence>
<dbReference type="NCBIfam" id="TIGR02151">
    <property type="entry name" value="IPP_isom_2"/>
    <property type="match status" value="1"/>
</dbReference>
<comment type="caution">
    <text evidence="13">The sequence shown here is derived from an EMBL/GenBank/DDBJ whole genome shotgun (WGS) entry which is preliminary data.</text>
</comment>
<comment type="subunit">
    <text evidence="10 11">Homooctamer. Dimer of tetramers.</text>
</comment>
<feature type="binding site" evidence="11">
    <location>
        <position position="206"/>
    </location>
    <ligand>
        <name>FMN</name>
        <dbReference type="ChEBI" id="CHEBI:58210"/>
    </ligand>
</feature>
<comment type="similarity">
    <text evidence="11">Belongs to the IPP isomerase type 2 family.</text>
</comment>
<dbReference type="HAMAP" id="MF_00354">
    <property type="entry name" value="Idi_2"/>
    <property type="match status" value="1"/>
</dbReference>
<feature type="binding site" evidence="11">
    <location>
        <position position="181"/>
    </location>
    <ligand>
        <name>FMN</name>
        <dbReference type="ChEBI" id="CHEBI:58210"/>
    </ligand>
</feature>
<comment type="cofactor">
    <cofactor evidence="11">
        <name>Mg(2+)</name>
        <dbReference type="ChEBI" id="CHEBI:18420"/>
    </cofactor>
</comment>
<dbReference type="Pfam" id="PF01070">
    <property type="entry name" value="FMN_dh"/>
    <property type="match status" value="1"/>
</dbReference>
<keyword evidence="8 11" id="KW-0414">Isoprene biosynthesis</keyword>
<comment type="caution">
    <text evidence="11">Lacks conserved residue(s) required for the propagation of feature annotation.</text>
</comment>